<dbReference type="PANTHER" id="PTHR23133">
    <property type="entry name" value="IMIDAZOLEGLYCEROL-PHOSPHATE DEHYDRATASE HIS7"/>
    <property type="match status" value="1"/>
</dbReference>
<dbReference type="AlphaFoldDB" id="A0A0W8F4X0"/>
<reference evidence="6" key="1">
    <citation type="journal article" date="2015" name="Proc. Natl. Acad. Sci. U.S.A.">
        <title>Networks of energetic and metabolic interactions define dynamics in microbial communities.</title>
        <authorList>
            <person name="Embree M."/>
            <person name="Liu J.K."/>
            <person name="Al-Bassam M.M."/>
            <person name="Zengler K."/>
        </authorList>
    </citation>
    <scope>NUCLEOTIDE SEQUENCE</scope>
</reference>
<name>A0A0W8F4X0_9ZZZZ</name>
<dbReference type="FunFam" id="3.30.230.40:FF:000001">
    <property type="entry name" value="Imidazoleglycerol-phosphate dehydratase HisB"/>
    <property type="match status" value="1"/>
</dbReference>
<comment type="caution">
    <text evidence="6">The sequence shown here is derived from an EMBL/GenBank/DDBJ whole genome shotgun (WGS) entry which is preliminary data.</text>
</comment>
<evidence type="ECO:0000256" key="2">
    <source>
        <dbReference type="ARBA" id="ARBA00016664"/>
    </source>
</evidence>
<gene>
    <name evidence="6" type="ORF">ASZ90_014378</name>
</gene>
<protein>
    <recommendedName>
        <fullName evidence="2">Imidazoleglycerol-phosphate dehydratase</fullName>
    </recommendedName>
</protein>
<keyword evidence="3" id="KW-0028">Amino-acid biosynthesis</keyword>
<dbReference type="InterPro" id="IPR000807">
    <property type="entry name" value="ImidazoleglycerolP_deHydtase"/>
</dbReference>
<evidence type="ECO:0000256" key="1">
    <source>
        <dbReference type="ARBA" id="ARBA00005047"/>
    </source>
</evidence>
<dbReference type="GO" id="GO:0004424">
    <property type="term" value="F:imidazoleglycerol-phosphate dehydratase activity"/>
    <property type="evidence" value="ECO:0007669"/>
    <property type="project" value="InterPro"/>
</dbReference>
<sequence>MAKRNGRGLGLFRDCRAQATVNLDGSGQAKAASGSGFLDHMLLALARTANIDLVAESEEGLWRAQTLGRAIGLALDDALGDRSGICRYGSASVPMDESLADVALDFSGRPYLIVSGEFRGERIGDFEAMLLEPFLEELFNAAGMTVHIRFYGENDHHKMECIFKALGLAVRLAAAKGGAGIPSTKGVI</sequence>
<dbReference type="InterPro" id="IPR020568">
    <property type="entry name" value="Ribosomal_Su5_D2-typ_SF"/>
</dbReference>
<evidence type="ECO:0000256" key="3">
    <source>
        <dbReference type="ARBA" id="ARBA00022605"/>
    </source>
</evidence>
<dbReference type="PROSITE" id="PS00955">
    <property type="entry name" value="IGP_DEHYDRATASE_2"/>
    <property type="match status" value="1"/>
</dbReference>
<evidence type="ECO:0000256" key="4">
    <source>
        <dbReference type="ARBA" id="ARBA00023102"/>
    </source>
</evidence>
<accession>A0A0W8F4X0</accession>
<proteinExistence type="predicted"/>
<dbReference type="PANTHER" id="PTHR23133:SF2">
    <property type="entry name" value="IMIDAZOLEGLYCEROL-PHOSPHATE DEHYDRATASE"/>
    <property type="match status" value="1"/>
</dbReference>
<organism evidence="6">
    <name type="scientific">hydrocarbon metagenome</name>
    <dbReference type="NCBI Taxonomy" id="938273"/>
    <lineage>
        <taxon>unclassified sequences</taxon>
        <taxon>metagenomes</taxon>
        <taxon>ecological metagenomes</taxon>
    </lineage>
</organism>
<dbReference type="EMBL" id="LNQE01001519">
    <property type="protein sequence ID" value="KUG15958.1"/>
    <property type="molecule type" value="Genomic_DNA"/>
</dbReference>
<dbReference type="SUPFAM" id="SSF54211">
    <property type="entry name" value="Ribosomal protein S5 domain 2-like"/>
    <property type="match status" value="2"/>
</dbReference>
<keyword evidence="4" id="KW-0368">Histidine biosynthesis</keyword>
<dbReference type="InterPro" id="IPR038494">
    <property type="entry name" value="IGPD_sf"/>
</dbReference>
<comment type="pathway">
    <text evidence="1">Amino-acid biosynthesis; L-histidine biosynthesis; L-histidine from 5-phospho-alpha-D-ribose 1-diphosphate: step 6/9.</text>
</comment>
<dbReference type="GO" id="GO:0000105">
    <property type="term" value="P:L-histidine biosynthetic process"/>
    <property type="evidence" value="ECO:0007669"/>
    <property type="project" value="UniProtKB-UniPathway"/>
</dbReference>
<dbReference type="InterPro" id="IPR020565">
    <property type="entry name" value="ImidazoleglycerP_deHydtase_CS"/>
</dbReference>
<keyword evidence="5 6" id="KW-0456">Lyase</keyword>
<dbReference type="UniPathway" id="UPA00031">
    <property type="reaction ID" value="UER00011"/>
</dbReference>
<evidence type="ECO:0000256" key="5">
    <source>
        <dbReference type="ARBA" id="ARBA00023239"/>
    </source>
</evidence>
<evidence type="ECO:0000313" key="6">
    <source>
        <dbReference type="EMBL" id="KUG15958.1"/>
    </source>
</evidence>
<dbReference type="Pfam" id="PF00475">
    <property type="entry name" value="IGPD"/>
    <property type="match status" value="1"/>
</dbReference>
<dbReference type="Gene3D" id="3.30.230.40">
    <property type="entry name" value="Imidazole glycerol phosphate dehydratase, domain 1"/>
    <property type="match status" value="2"/>
</dbReference>